<organism evidence="2 3">
    <name type="scientific">Armillaria gallica</name>
    <name type="common">Bulbous honey fungus</name>
    <name type="synonym">Armillaria bulbosa</name>
    <dbReference type="NCBI Taxonomy" id="47427"/>
    <lineage>
        <taxon>Eukaryota</taxon>
        <taxon>Fungi</taxon>
        <taxon>Dikarya</taxon>
        <taxon>Basidiomycota</taxon>
        <taxon>Agaricomycotina</taxon>
        <taxon>Agaricomycetes</taxon>
        <taxon>Agaricomycetidae</taxon>
        <taxon>Agaricales</taxon>
        <taxon>Marasmiineae</taxon>
        <taxon>Physalacriaceae</taxon>
        <taxon>Armillaria</taxon>
    </lineage>
</organism>
<name>A0A2H3D4G6_ARMGA</name>
<feature type="region of interest" description="Disordered" evidence="1">
    <location>
        <begin position="197"/>
        <end position="217"/>
    </location>
</feature>
<keyword evidence="3" id="KW-1185">Reference proteome</keyword>
<sequence>MHLQRLFSPWESPVITVPDPEFNLKALLWSHIEEEETLEALDAYDLLDTHSLLSSPPSTQSTSPDLETPTSSLPIQLLSAAVLDAVPDQPLATSSKSHSKWQSHKNHKRKCQDAAKELHTNVHPHLKAKHTHATNPIMADYDIRDAPHATSEYVGIREESWKQQYILDELLGPKHNFHHHHWQGEWDADPCCGSTGTGNHRLGRPSQRPTLGGPPSRGCKDLGNLASGLQTLKGSAKASAWQVPHIKHSDFLWGRSNHTP</sequence>
<accession>A0A2H3D4G6</accession>
<reference evidence="3" key="1">
    <citation type="journal article" date="2017" name="Nat. Ecol. Evol.">
        <title>Genome expansion and lineage-specific genetic innovations in the forest pathogenic fungi Armillaria.</title>
        <authorList>
            <person name="Sipos G."/>
            <person name="Prasanna A.N."/>
            <person name="Walter M.C."/>
            <person name="O'Connor E."/>
            <person name="Balint B."/>
            <person name="Krizsan K."/>
            <person name="Kiss B."/>
            <person name="Hess J."/>
            <person name="Varga T."/>
            <person name="Slot J."/>
            <person name="Riley R."/>
            <person name="Boka B."/>
            <person name="Rigling D."/>
            <person name="Barry K."/>
            <person name="Lee J."/>
            <person name="Mihaltcheva S."/>
            <person name="LaButti K."/>
            <person name="Lipzen A."/>
            <person name="Waldron R."/>
            <person name="Moloney N.M."/>
            <person name="Sperisen C."/>
            <person name="Kredics L."/>
            <person name="Vagvoelgyi C."/>
            <person name="Patrignani A."/>
            <person name="Fitzpatrick D."/>
            <person name="Nagy I."/>
            <person name="Doyle S."/>
            <person name="Anderson J.B."/>
            <person name="Grigoriev I.V."/>
            <person name="Gueldener U."/>
            <person name="Muensterkoetter M."/>
            <person name="Nagy L.G."/>
        </authorList>
    </citation>
    <scope>NUCLEOTIDE SEQUENCE [LARGE SCALE GENOMIC DNA]</scope>
    <source>
        <strain evidence="3">Ar21-2</strain>
    </source>
</reference>
<feature type="compositionally biased region" description="Basic residues" evidence="1">
    <location>
        <begin position="97"/>
        <end position="108"/>
    </location>
</feature>
<feature type="region of interest" description="Disordered" evidence="1">
    <location>
        <begin position="89"/>
        <end position="108"/>
    </location>
</feature>
<evidence type="ECO:0000256" key="1">
    <source>
        <dbReference type="SAM" id="MobiDB-lite"/>
    </source>
</evidence>
<proteinExistence type="predicted"/>
<protein>
    <submittedName>
        <fullName evidence="2">Uncharacterized protein</fullName>
    </submittedName>
</protein>
<gene>
    <name evidence="2" type="ORF">ARMGADRAFT_1089558</name>
</gene>
<dbReference type="EMBL" id="KZ293708">
    <property type="protein sequence ID" value="PBK83213.1"/>
    <property type="molecule type" value="Genomic_DNA"/>
</dbReference>
<evidence type="ECO:0000313" key="2">
    <source>
        <dbReference type="EMBL" id="PBK83213.1"/>
    </source>
</evidence>
<evidence type="ECO:0000313" key="3">
    <source>
        <dbReference type="Proteomes" id="UP000217790"/>
    </source>
</evidence>
<dbReference type="Proteomes" id="UP000217790">
    <property type="component" value="Unassembled WGS sequence"/>
</dbReference>
<dbReference type="InParanoid" id="A0A2H3D4G6"/>
<dbReference type="AlphaFoldDB" id="A0A2H3D4G6"/>